<comment type="caution">
    <text evidence="4">The sequence shown here is derived from an EMBL/GenBank/DDBJ whole genome shotgun (WGS) entry which is preliminary data.</text>
</comment>
<dbReference type="Gramene" id="OE9D003958T1">
    <property type="protein sequence ID" value="OE9D003958C1"/>
    <property type="gene ID" value="OE9D003958"/>
</dbReference>
<keyword evidence="2" id="KW-0324">Glycolysis</keyword>
<evidence type="ECO:0000256" key="1">
    <source>
        <dbReference type="ARBA" id="ARBA00022432"/>
    </source>
</evidence>
<dbReference type="Gene3D" id="3.40.50.10490">
    <property type="entry name" value="Glucose-6-phosphate isomerase like protein, domain 1"/>
    <property type="match status" value="1"/>
</dbReference>
<keyword evidence="1" id="KW-0312">Gluconeogenesis</keyword>
<dbReference type="GO" id="GO:0006096">
    <property type="term" value="P:glycolytic process"/>
    <property type="evidence" value="ECO:0007669"/>
    <property type="project" value="UniProtKB-KW"/>
</dbReference>
<dbReference type="InterPro" id="IPR001672">
    <property type="entry name" value="G6P_Isomerase"/>
</dbReference>
<feature type="non-terminal residue" evidence="4">
    <location>
        <position position="75"/>
    </location>
</feature>
<dbReference type="SUPFAM" id="SSF53697">
    <property type="entry name" value="SIS domain"/>
    <property type="match status" value="1"/>
</dbReference>
<keyword evidence="5" id="KW-1185">Reference proteome</keyword>
<evidence type="ECO:0000313" key="4">
    <source>
        <dbReference type="EMBL" id="CAA2974221.1"/>
    </source>
</evidence>
<protein>
    <submittedName>
        <fullName evidence="4">Glucose-6-phosphate isomerase, cytosolic</fullName>
    </submittedName>
</protein>
<gene>
    <name evidence="4" type="ORF">OLEA9_D003958</name>
</gene>
<dbReference type="AlphaFoldDB" id="A0A8S0R7F4"/>
<name>A0A8S0R7F4_OLEEU</name>
<dbReference type="GO" id="GO:0048029">
    <property type="term" value="F:monosaccharide binding"/>
    <property type="evidence" value="ECO:0007669"/>
    <property type="project" value="TreeGrafter"/>
</dbReference>
<proteinExistence type="predicted"/>
<accession>A0A8S0R7F4</accession>
<feature type="non-terminal residue" evidence="4">
    <location>
        <position position="1"/>
    </location>
</feature>
<dbReference type="EMBL" id="CACTIH010002156">
    <property type="protein sequence ID" value="CAA2974221.1"/>
    <property type="molecule type" value="Genomic_DNA"/>
</dbReference>
<evidence type="ECO:0000256" key="3">
    <source>
        <dbReference type="ARBA" id="ARBA00023235"/>
    </source>
</evidence>
<dbReference type="OrthoDB" id="5831190at2759"/>
<dbReference type="GO" id="GO:0004347">
    <property type="term" value="F:glucose-6-phosphate isomerase activity"/>
    <property type="evidence" value="ECO:0007669"/>
    <property type="project" value="InterPro"/>
</dbReference>
<evidence type="ECO:0000256" key="2">
    <source>
        <dbReference type="ARBA" id="ARBA00023152"/>
    </source>
</evidence>
<dbReference type="GO" id="GO:0097367">
    <property type="term" value="F:carbohydrate derivative binding"/>
    <property type="evidence" value="ECO:0007669"/>
    <property type="project" value="InterPro"/>
</dbReference>
<sequence>INNDGKNVVPDVWQVLDKIRDFSKSVRSGACIVATGKVLKDVIAIGIGGSFSPSMERFLSIHTQWDGEEKYHCTN</sequence>
<evidence type="ECO:0000313" key="5">
    <source>
        <dbReference type="Proteomes" id="UP000594638"/>
    </source>
</evidence>
<dbReference type="GO" id="GO:0006094">
    <property type="term" value="P:gluconeogenesis"/>
    <property type="evidence" value="ECO:0007669"/>
    <property type="project" value="UniProtKB-KW"/>
</dbReference>
<dbReference type="GO" id="GO:0005829">
    <property type="term" value="C:cytosol"/>
    <property type="evidence" value="ECO:0007669"/>
    <property type="project" value="TreeGrafter"/>
</dbReference>
<dbReference type="InterPro" id="IPR046348">
    <property type="entry name" value="SIS_dom_sf"/>
</dbReference>
<dbReference type="PANTHER" id="PTHR11469">
    <property type="entry name" value="GLUCOSE-6-PHOSPHATE ISOMERASE"/>
    <property type="match status" value="1"/>
</dbReference>
<reference evidence="4 5" key="1">
    <citation type="submission" date="2019-12" db="EMBL/GenBank/DDBJ databases">
        <authorList>
            <person name="Alioto T."/>
            <person name="Alioto T."/>
            <person name="Gomez Garrido J."/>
        </authorList>
    </citation>
    <scope>NUCLEOTIDE SEQUENCE [LARGE SCALE GENOMIC DNA]</scope>
</reference>
<organism evidence="4 5">
    <name type="scientific">Olea europaea subsp. europaea</name>
    <dbReference type="NCBI Taxonomy" id="158383"/>
    <lineage>
        <taxon>Eukaryota</taxon>
        <taxon>Viridiplantae</taxon>
        <taxon>Streptophyta</taxon>
        <taxon>Embryophyta</taxon>
        <taxon>Tracheophyta</taxon>
        <taxon>Spermatophyta</taxon>
        <taxon>Magnoliopsida</taxon>
        <taxon>eudicotyledons</taxon>
        <taxon>Gunneridae</taxon>
        <taxon>Pentapetalae</taxon>
        <taxon>asterids</taxon>
        <taxon>lamiids</taxon>
        <taxon>Lamiales</taxon>
        <taxon>Oleaceae</taxon>
        <taxon>Oleeae</taxon>
        <taxon>Olea</taxon>
    </lineage>
</organism>
<dbReference type="GO" id="GO:0051156">
    <property type="term" value="P:glucose 6-phosphate metabolic process"/>
    <property type="evidence" value="ECO:0007669"/>
    <property type="project" value="TreeGrafter"/>
</dbReference>
<dbReference type="Pfam" id="PF00342">
    <property type="entry name" value="PGI"/>
    <property type="match status" value="1"/>
</dbReference>
<dbReference type="PANTHER" id="PTHR11469:SF1">
    <property type="entry name" value="GLUCOSE-6-PHOSPHATE ISOMERASE"/>
    <property type="match status" value="1"/>
</dbReference>
<keyword evidence="3 4" id="KW-0413">Isomerase</keyword>
<dbReference type="Proteomes" id="UP000594638">
    <property type="component" value="Unassembled WGS sequence"/>
</dbReference>